<dbReference type="InterPro" id="IPR036641">
    <property type="entry name" value="HPT_dom_sf"/>
</dbReference>
<keyword evidence="2" id="KW-1185">Reference proteome</keyword>
<sequence>MVDMTKVPECELSRRLGGDSTLVRKLLCRFSANLPILIVRLSLAIKSNDASRAKSQITMLEEVAKSIGAADLEDQLSMLRVQLADLPAENPGLLQTDVETIAVNFRQHLEKRFAITPEDRPDSTVL</sequence>
<dbReference type="Proteomes" id="UP000304912">
    <property type="component" value="Chromosome"/>
</dbReference>
<evidence type="ECO:0000313" key="1">
    <source>
        <dbReference type="EMBL" id="QCZ95019.1"/>
    </source>
</evidence>
<dbReference type="AlphaFoldDB" id="A0A5B7YJY8"/>
<name>A0A5B7YJY8_9ALTE</name>
<dbReference type="OrthoDB" id="6387828at2"/>
<dbReference type="SUPFAM" id="SSF47226">
    <property type="entry name" value="Histidine-containing phosphotransfer domain, HPT domain"/>
    <property type="match status" value="1"/>
</dbReference>
<organism evidence="1 2">
    <name type="scientific">Salinimonas iocasae</name>
    <dbReference type="NCBI Taxonomy" id="2572577"/>
    <lineage>
        <taxon>Bacteria</taxon>
        <taxon>Pseudomonadati</taxon>
        <taxon>Pseudomonadota</taxon>
        <taxon>Gammaproteobacteria</taxon>
        <taxon>Alteromonadales</taxon>
        <taxon>Alteromonadaceae</taxon>
        <taxon>Alteromonas/Salinimonas group</taxon>
        <taxon>Salinimonas</taxon>
    </lineage>
</organism>
<dbReference type="KEGG" id="salk:FBQ74_16725"/>
<protein>
    <recommendedName>
        <fullName evidence="3">HPt domain-containing protein</fullName>
    </recommendedName>
</protein>
<reference evidence="1 2" key="1">
    <citation type="submission" date="2019-04" db="EMBL/GenBank/DDBJ databases">
        <title>Salinimonas iocasae sp. nov., a halophilic bacterium isolated from the outer tube casing of tubeworms in Okinawa Trough.</title>
        <authorList>
            <person name="Zhang H."/>
            <person name="Wang H."/>
            <person name="Li C."/>
        </authorList>
    </citation>
    <scope>NUCLEOTIDE SEQUENCE [LARGE SCALE GENOMIC DNA]</scope>
    <source>
        <strain evidence="1 2">KX18D6</strain>
    </source>
</reference>
<accession>A0A5B7YJY8</accession>
<gene>
    <name evidence="1" type="ORF">FBQ74_16725</name>
</gene>
<evidence type="ECO:0000313" key="2">
    <source>
        <dbReference type="Proteomes" id="UP000304912"/>
    </source>
</evidence>
<dbReference type="GO" id="GO:0000160">
    <property type="term" value="P:phosphorelay signal transduction system"/>
    <property type="evidence" value="ECO:0007669"/>
    <property type="project" value="InterPro"/>
</dbReference>
<dbReference type="EMBL" id="CP039852">
    <property type="protein sequence ID" value="QCZ95019.1"/>
    <property type="molecule type" value="Genomic_DNA"/>
</dbReference>
<proteinExistence type="predicted"/>
<dbReference type="Gene3D" id="1.20.120.160">
    <property type="entry name" value="HPT domain"/>
    <property type="match status" value="1"/>
</dbReference>
<dbReference type="RefSeq" id="WP_139757749.1">
    <property type="nucleotide sequence ID" value="NZ_CP039852.1"/>
</dbReference>
<evidence type="ECO:0008006" key="3">
    <source>
        <dbReference type="Google" id="ProtNLM"/>
    </source>
</evidence>